<evidence type="ECO:0000313" key="3">
    <source>
        <dbReference type="EMBL" id="VFK07289.1"/>
    </source>
</evidence>
<reference evidence="2" key="1">
    <citation type="submission" date="2019-02" db="EMBL/GenBank/DDBJ databases">
        <authorList>
            <person name="Gruber-Vodicka R. H."/>
            <person name="Seah K. B. B."/>
        </authorList>
    </citation>
    <scope>NUCLEOTIDE SEQUENCE</scope>
    <source>
        <strain evidence="2">BECK_BZ163</strain>
        <strain evidence="3">BECK_BZ164</strain>
        <strain evidence="1">BECK_BZ165</strain>
    </source>
</reference>
<name>A0A450S3R7_9GAMM</name>
<organism evidence="2">
    <name type="scientific">Candidatus Kentrum sp. FM</name>
    <dbReference type="NCBI Taxonomy" id="2126340"/>
    <lineage>
        <taxon>Bacteria</taxon>
        <taxon>Pseudomonadati</taxon>
        <taxon>Pseudomonadota</taxon>
        <taxon>Gammaproteobacteria</taxon>
        <taxon>Candidatus Kentrum</taxon>
    </lineage>
</organism>
<evidence type="ECO:0000313" key="2">
    <source>
        <dbReference type="EMBL" id="VFJ46314.1"/>
    </source>
</evidence>
<evidence type="ECO:0000313" key="1">
    <source>
        <dbReference type="EMBL" id="VFJ45702.1"/>
    </source>
</evidence>
<gene>
    <name evidence="2" type="ORF">BECKFM1743A_GA0114220_1003514</name>
    <name evidence="3" type="ORF">BECKFM1743B_GA0114221_1003615</name>
    <name evidence="1" type="ORF">BECKFM1743C_GA0114222_1002913</name>
</gene>
<dbReference type="EMBL" id="CAADEZ010000035">
    <property type="protein sequence ID" value="VFJ46314.1"/>
    <property type="molecule type" value="Genomic_DNA"/>
</dbReference>
<accession>A0A450S3R7</accession>
<dbReference type="EMBL" id="CAADFL010000036">
    <property type="protein sequence ID" value="VFK07289.1"/>
    <property type="molecule type" value="Genomic_DNA"/>
</dbReference>
<dbReference type="AlphaFoldDB" id="A0A450S3R7"/>
<dbReference type="EMBL" id="CAADFA010000029">
    <property type="protein sequence ID" value="VFJ45702.1"/>
    <property type="molecule type" value="Genomic_DNA"/>
</dbReference>
<protein>
    <submittedName>
        <fullName evidence="2">Uncharacterized protein</fullName>
    </submittedName>
</protein>
<proteinExistence type="predicted"/>
<sequence length="53" mass="6140">MVRRIWVVAGKHANTSVMIPYDITENAKIIPVTIHATTRQQVDYRVKSARFRT</sequence>